<dbReference type="RefSeq" id="WP_201636676.1">
    <property type="nucleotide sequence ID" value="NZ_CP068046.1"/>
</dbReference>
<keyword evidence="3" id="KW-1185">Reference proteome</keyword>
<dbReference type="InterPro" id="IPR054193">
    <property type="entry name" value="DUF6898"/>
</dbReference>
<dbReference type="Pfam" id="PF21839">
    <property type="entry name" value="DUF6898"/>
    <property type="match status" value="1"/>
</dbReference>
<feature type="domain" description="DUF6898" evidence="1">
    <location>
        <begin position="3"/>
        <end position="57"/>
    </location>
</feature>
<evidence type="ECO:0000259" key="1">
    <source>
        <dbReference type="Pfam" id="PF21839"/>
    </source>
</evidence>
<accession>A0ABX7C9H4</accession>
<evidence type="ECO:0000313" key="3">
    <source>
        <dbReference type="Proteomes" id="UP000595857"/>
    </source>
</evidence>
<dbReference type="EMBL" id="CP068046">
    <property type="protein sequence ID" value="QQR40924.1"/>
    <property type="molecule type" value="Genomic_DNA"/>
</dbReference>
<organism evidence="2 3">
    <name type="scientific">Devosia rhizoryzae</name>
    <dbReference type="NCBI Taxonomy" id="2774137"/>
    <lineage>
        <taxon>Bacteria</taxon>
        <taxon>Pseudomonadati</taxon>
        <taxon>Pseudomonadota</taxon>
        <taxon>Alphaproteobacteria</taxon>
        <taxon>Hyphomicrobiales</taxon>
        <taxon>Devosiaceae</taxon>
        <taxon>Devosia</taxon>
    </lineage>
</organism>
<sequence>MSDGEVLFEFTQVGQMMRVAAIDVATDTEVIVITPVNAHRGHMQRLALAKLQRRLGEKSSEPALSTSKYA</sequence>
<evidence type="ECO:0000313" key="2">
    <source>
        <dbReference type="EMBL" id="QQR40924.1"/>
    </source>
</evidence>
<protein>
    <recommendedName>
        <fullName evidence="1">DUF6898 domain-containing protein</fullName>
    </recommendedName>
</protein>
<dbReference type="Proteomes" id="UP000595857">
    <property type="component" value="Chromosome"/>
</dbReference>
<name>A0ABX7C9H4_9HYPH</name>
<gene>
    <name evidence="2" type="ORF">JI748_08075</name>
</gene>
<proteinExistence type="predicted"/>
<reference evidence="2 3" key="1">
    <citation type="submission" date="2021-01" db="EMBL/GenBank/DDBJ databases">
        <title>Genome seq and assembly of Devosia sp. LEGU1.</title>
        <authorList>
            <person name="Chhetri G."/>
        </authorList>
    </citation>
    <scope>NUCLEOTIDE SEQUENCE [LARGE SCALE GENOMIC DNA]</scope>
    <source>
        <strain evidence="2 3">LEGU1</strain>
    </source>
</reference>